<dbReference type="AlphaFoldDB" id="A0A849HH54"/>
<proteinExistence type="inferred from homology"/>
<evidence type="ECO:0000256" key="11">
    <source>
        <dbReference type="SAM" id="MobiDB-lite"/>
    </source>
</evidence>
<protein>
    <submittedName>
        <fullName evidence="12">Peptidase M36</fullName>
    </submittedName>
</protein>
<feature type="region of interest" description="Disordered" evidence="11">
    <location>
        <begin position="932"/>
        <end position="951"/>
    </location>
</feature>
<feature type="compositionally biased region" description="Polar residues" evidence="11">
    <location>
        <begin position="52"/>
        <end position="63"/>
    </location>
</feature>
<keyword evidence="10" id="KW-0865">Zymogen</keyword>
<dbReference type="GO" id="GO:0005615">
    <property type="term" value="C:extracellular space"/>
    <property type="evidence" value="ECO:0007669"/>
    <property type="project" value="InterPro"/>
</dbReference>
<name>A0A849HH54_9MICO</name>
<comment type="caution">
    <text evidence="12">The sequence shown here is derived from an EMBL/GenBank/DDBJ whole genome shotgun (WGS) entry which is preliminary data.</text>
</comment>
<evidence type="ECO:0000256" key="3">
    <source>
        <dbReference type="ARBA" id="ARBA00006006"/>
    </source>
</evidence>
<comment type="cofactor">
    <cofactor evidence="1">
        <name>Zn(2+)</name>
        <dbReference type="ChEBI" id="CHEBI:29105"/>
    </cofactor>
</comment>
<evidence type="ECO:0000256" key="4">
    <source>
        <dbReference type="ARBA" id="ARBA00022525"/>
    </source>
</evidence>
<evidence type="ECO:0000256" key="1">
    <source>
        <dbReference type="ARBA" id="ARBA00001947"/>
    </source>
</evidence>
<keyword evidence="5" id="KW-0645">Protease</keyword>
<dbReference type="GO" id="GO:0008270">
    <property type="term" value="F:zinc ion binding"/>
    <property type="evidence" value="ECO:0007669"/>
    <property type="project" value="InterPro"/>
</dbReference>
<dbReference type="Pfam" id="PF02128">
    <property type="entry name" value="Peptidase_M36"/>
    <property type="match status" value="1"/>
</dbReference>
<keyword evidence="4" id="KW-0964">Secreted</keyword>
<dbReference type="Gene3D" id="1.10.390.10">
    <property type="entry name" value="Neutral Protease Domain 2"/>
    <property type="match status" value="1"/>
</dbReference>
<sequence length="972" mass="103426">MTSTLAHADDAEGGGNASAQSVEDLADLDTRPAAVPPSSTRRSAAADAARSGQGQPAQQTWNRFGSPGVVLAAKAAPLASGLSKDPTTAAKQYLQGERAAYGLSASDIDAMEVIGRNTLGDNTIVMLRQKFGELPAGVDGTVTVAVKDGAVRYVNSNLAPADTTALRRAPAAAKLTPEQALARAASHIGAKATDITERGSATNRSANGGWRTFTADGLERDQRVKEVAVPVPGQAARAAYHVEVVERPDKAYAVYVDAVTGEVLVRENLVDHEESPENPQWKVFTPTPPLDYSTQDTRATWCWTAGPGCTEAVANPASPQPWDIDPATDAPSGTTVGNNAFTFGQWTDGDAQYPPKSDTRQYAFPWTNAWQEAKCNPDNYSKPGGNDVYATATHMFATHNRLHDWSYHLGFTETAWNLQEDNYGKGGLGGDSEEGWSQYDAVGDARNNAFQGTGADGGAAYTGMYLYQPIGGSGYSPCVDGGYDTTVVGHEYTHAISNRMAAGPDRGLSSHQARAMGESWSDMIGLEFIQENGFQPLTRLFTSRAVYTNANADHGNRTYNFATSPLNYSNVGYDVVGPQVHSDGAIWSATLTELRAKFVDRYGLGDAATMKACATGKTPVESCPGSRRWAQVVFDAWLLMSDGNVSMLDARNAMLAADLLRFDGANQDILWNTFAKRGMGQSASSSTGTDTAPRPGFDSPRANNATLRFTPVDEDGRPVAGANLYVGDYSVRSRPVADTDPTTTMTDRVTVVPGSMTYTVTAPGYAQSRVTLEAKPGQVRDFPVKLVTNLASTAAGATVAGEGTALPLLVDGDEATNAATVNAPTASQREFTVDLAGGRQVVRRVQVSAMTGPSTGVGRFQTLRQFEVLACDAKGVVTCTEDRDYRSIFTSPADAFPGDRPKPVPSQLLMRSFEVPQTPATHLRLRMVTNQCTGGPDFQGEQDNDPRSTTDCPAALANSGKIGVAEFQAMRR</sequence>
<accession>A0A849HH54</accession>
<evidence type="ECO:0000256" key="8">
    <source>
        <dbReference type="ARBA" id="ARBA00022833"/>
    </source>
</evidence>
<dbReference type="GO" id="GO:0006508">
    <property type="term" value="P:proteolysis"/>
    <property type="evidence" value="ECO:0007669"/>
    <property type="project" value="UniProtKB-KW"/>
</dbReference>
<keyword evidence="7" id="KW-0378">Hydrolase</keyword>
<evidence type="ECO:0000256" key="7">
    <source>
        <dbReference type="ARBA" id="ARBA00022801"/>
    </source>
</evidence>
<keyword evidence="6" id="KW-0479">Metal-binding</keyword>
<feature type="region of interest" description="Disordered" evidence="11">
    <location>
        <begin position="679"/>
        <end position="713"/>
    </location>
</feature>
<keyword evidence="8" id="KW-0862">Zinc</keyword>
<dbReference type="EMBL" id="JABEPQ010000003">
    <property type="protein sequence ID" value="NNM47295.1"/>
    <property type="molecule type" value="Genomic_DNA"/>
</dbReference>
<keyword evidence="9" id="KW-0482">Metalloprotease</keyword>
<gene>
    <name evidence="12" type="ORF">HJG52_14955</name>
</gene>
<comment type="subcellular location">
    <subcellularLocation>
        <location evidence="2">Secreted</location>
    </subcellularLocation>
</comment>
<feature type="region of interest" description="Disordered" evidence="11">
    <location>
        <begin position="1"/>
        <end position="63"/>
    </location>
</feature>
<evidence type="ECO:0000256" key="9">
    <source>
        <dbReference type="ARBA" id="ARBA00023049"/>
    </source>
</evidence>
<evidence type="ECO:0000313" key="13">
    <source>
        <dbReference type="Proteomes" id="UP000588586"/>
    </source>
</evidence>
<dbReference type="PANTHER" id="PTHR33478">
    <property type="entry name" value="EXTRACELLULAR METALLOPROTEINASE MEP"/>
    <property type="match status" value="1"/>
</dbReference>
<organism evidence="12 13">
    <name type="scientific">Knoellia koreensis</name>
    <dbReference type="NCBI Taxonomy" id="2730921"/>
    <lineage>
        <taxon>Bacteria</taxon>
        <taxon>Bacillati</taxon>
        <taxon>Actinomycetota</taxon>
        <taxon>Actinomycetes</taxon>
        <taxon>Micrococcales</taxon>
        <taxon>Intrasporangiaceae</taxon>
        <taxon>Knoellia</taxon>
    </lineage>
</organism>
<dbReference type="InterPro" id="IPR050371">
    <property type="entry name" value="Fungal_virulence_M36"/>
</dbReference>
<feature type="compositionally biased region" description="Low complexity" evidence="11">
    <location>
        <begin position="31"/>
        <end position="51"/>
    </location>
</feature>
<evidence type="ECO:0000256" key="2">
    <source>
        <dbReference type="ARBA" id="ARBA00004613"/>
    </source>
</evidence>
<dbReference type="InterPro" id="IPR027268">
    <property type="entry name" value="Peptidase_M4/M1_CTD_sf"/>
</dbReference>
<evidence type="ECO:0000256" key="10">
    <source>
        <dbReference type="ARBA" id="ARBA00023145"/>
    </source>
</evidence>
<keyword evidence="13" id="KW-1185">Reference proteome</keyword>
<dbReference type="GO" id="GO:0004222">
    <property type="term" value="F:metalloendopeptidase activity"/>
    <property type="evidence" value="ECO:0007669"/>
    <property type="project" value="InterPro"/>
</dbReference>
<dbReference type="InterPro" id="IPR001842">
    <property type="entry name" value="Peptidase_M36"/>
</dbReference>
<comment type="similarity">
    <text evidence="3">Belongs to the peptidase M36 family.</text>
</comment>
<reference evidence="12 13" key="1">
    <citation type="submission" date="2020-04" db="EMBL/GenBank/DDBJ databases">
        <title>Knoellia sp. isolate from air conditioner.</title>
        <authorList>
            <person name="Chea S."/>
            <person name="Kim D.-U."/>
        </authorList>
    </citation>
    <scope>NUCLEOTIDE SEQUENCE [LARGE SCALE GENOMIC DNA]</scope>
    <source>
        <strain evidence="12 13">DB2414S</strain>
    </source>
</reference>
<dbReference type="Gene3D" id="3.10.170.10">
    <property type="match status" value="1"/>
</dbReference>
<evidence type="ECO:0000256" key="6">
    <source>
        <dbReference type="ARBA" id="ARBA00022723"/>
    </source>
</evidence>
<dbReference type="SUPFAM" id="SSF55486">
    <property type="entry name" value="Metalloproteases ('zincins'), catalytic domain"/>
    <property type="match status" value="1"/>
</dbReference>
<dbReference type="PANTHER" id="PTHR33478:SF1">
    <property type="entry name" value="EXTRACELLULAR METALLOPROTEINASE MEP"/>
    <property type="match status" value="1"/>
</dbReference>
<evidence type="ECO:0000313" key="12">
    <source>
        <dbReference type="EMBL" id="NNM47295.1"/>
    </source>
</evidence>
<dbReference type="Proteomes" id="UP000588586">
    <property type="component" value="Unassembled WGS sequence"/>
</dbReference>
<feature type="compositionally biased region" description="Polar residues" evidence="11">
    <location>
        <begin position="681"/>
        <end position="690"/>
    </location>
</feature>
<evidence type="ECO:0000256" key="5">
    <source>
        <dbReference type="ARBA" id="ARBA00022670"/>
    </source>
</evidence>